<feature type="transmembrane region" description="Helical" evidence="2">
    <location>
        <begin position="141"/>
        <end position="161"/>
    </location>
</feature>
<feature type="compositionally biased region" description="Basic and acidic residues" evidence="1">
    <location>
        <begin position="31"/>
        <end position="46"/>
    </location>
</feature>
<sequence length="553" mass="63152">MDDKGGGVGFEGGSGFKRASTDSNKTLVSSDDERGLIDGDLVIDKGKKSKAKSKPPVSFNPSSSPLSEKRSNHHHHPHHQKTIYILKTPLGHLIGFLFGPETLTIFLSGWLLTNLRDWYFRVDHVVDYLATIPDPFGRYPYVYVFLLQFLVQGAVSTAWAWPTRVRKLPLLVYGGVMLHQEMRRETTGKTHRRVLAGTKAMVAGYAALAVWMTGRMPARHEILDRPGLTLPPQDLAALQAEVCRLGNLCFKPLPNYQVFDTSSQTAFDDKIMILARQEESGEPIAFVSTVILPVSGHNKPTIHTGLTTIHPDHRKSGIIHNLFSNLFIHIFSLYPEGVWLNGEPSEMHLQIAREISARHRAKMYVPAEAGFDEKAFVFRRSKNTLHGPSYMKDSDDSRYWHRERELTEFYRKLLVNPGDEVLQISYLDPVHVLEAATQPRFRDEWKEKFSKEVVKYLIMMTYMLFSSHNNARVDVQGFKVTFVGCSVQRSLKAGVHENLAFYGREFLLEQYTQWTIMEDQKVLDRAFKHEVRKMFVAWRDWRSVSRLGSCSVS</sequence>
<protein>
    <submittedName>
        <fullName evidence="3">Uncharacterized protein</fullName>
    </submittedName>
</protein>
<dbReference type="EMBL" id="MCFJ01000017">
    <property type="protein sequence ID" value="ORY58074.1"/>
    <property type="molecule type" value="Genomic_DNA"/>
</dbReference>
<dbReference type="STRING" id="1141098.A0A1Y2DG68"/>
<feature type="transmembrane region" description="Helical" evidence="2">
    <location>
        <begin position="90"/>
        <end position="112"/>
    </location>
</feature>
<reference evidence="3 4" key="1">
    <citation type="submission" date="2016-07" db="EMBL/GenBank/DDBJ databases">
        <title>Pervasive Adenine N6-methylation of Active Genes in Fungi.</title>
        <authorList>
            <consortium name="DOE Joint Genome Institute"/>
            <person name="Mondo S.J."/>
            <person name="Dannebaum R.O."/>
            <person name="Kuo R.C."/>
            <person name="Labutti K."/>
            <person name="Haridas S."/>
            <person name="Kuo A."/>
            <person name="Salamov A."/>
            <person name="Ahrendt S.R."/>
            <person name="Lipzen A."/>
            <person name="Sullivan W."/>
            <person name="Andreopoulos W.B."/>
            <person name="Clum A."/>
            <person name="Lindquist E."/>
            <person name="Daum C."/>
            <person name="Ramamoorthy G.K."/>
            <person name="Gryganskyi A."/>
            <person name="Culley D."/>
            <person name="Magnuson J.K."/>
            <person name="James T.Y."/>
            <person name="O'Malley M.A."/>
            <person name="Stajich J.E."/>
            <person name="Spatafora J.W."/>
            <person name="Visel A."/>
            <person name="Grigoriev I.V."/>
        </authorList>
    </citation>
    <scope>NUCLEOTIDE SEQUENCE [LARGE SCALE GENOMIC DNA]</scope>
    <source>
        <strain evidence="3 4">CBS 129021</strain>
    </source>
</reference>
<dbReference type="OrthoDB" id="4841025at2759"/>
<feature type="region of interest" description="Disordered" evidence="1">
    <location>
        <begin position="1"/>
        <end position="74"/>
    </location>
</feature>
<organism evidence="3 4">
    <name type="scientific">Pseudomassariella vexata</name>
    <dbReference type="NCBI Taxonomy" id="1141098"/>
    <lineage>
        <taxon>Eukaryota</taxon>
        <taxon>Fungi</taxon>
        <taxon>Dikarya</taxon>
        <taxon>Ascomycota</taxon>
        <taxon>Pezizomycotina</taxon>
        <taxon>Sordariomycetes</taxon>
        <taxon>Xylariomycetidae</taxon>
        <taxon>Amphisphaeriales</taxon>
        <taxon>Pseudomassariaceae</taxon>
        <taxon>Pseudomassariella</taxon>
    </lineage>
</organism>
<evidence type="ECO:0000256" key="2">
    <source>
        <dbReference type="SAM" id="Phobius"/>
    </source>
</evidence>
<keyword evidence="4" id="KW-1185">Reference proteome</keyword>
<dbReference type="InParanoid" id="A0A1Y2DG68"/>
<comment type="caution">
    <text evidence="3">The sequence shown here is derived from an EMBL/GenBank/DDBJ whole genome shotgun (WGS) entry which is preliminary data.</text>
</comment>
<name>A0A1Y2DG68_9PEZI</name>
<dbReference type="RefSeq" id="XP_040711109.1">
    <property type="nucleotide sequence ID" value="XM_040864411.1"/>
</dbReference>
<feature type="transmembrane region" description="Helical" evidence="2">
    <location>
        <begin position="194"/>
        <end position="212"/>
    </location>
</feature>
<accession>A0A1Y2DG68</accession>
<evidence type="ECO:0000256" key="1">
    <source>
        <dbReference type="SAM" id="MobiDB-lite"/>
    </source>
</evidence>
<feature type="compositionally biased region" description="Gly residues" evidence="1">
    <location>
        <begin position="1"/>
        <end position="15"/>
    </location>
</feature>
<keyword evidence="2" id="KW-0812">Transmembrane</keyword>
<dbReference type="Proteomes" id="UP000193689">
    <property type="component" value="Unassembled WGS sequence"/>
</dbReference>
<evidence type="ECO:0000313" key="4">
    <source>
        <dbReference type="Proteomes" id="UP000193689"/>
    </source>
</evidence>
<keyword evidence="2" id="KW-1133">Transmembrane helix</keyword>
<dbReference type="GeneID" id="63780623"/>
<gene>
    <name evidence="3" type="ORF">BCR38DRAFT_489560</name>
</gene>
<proteinExistence type="predicted"/>
<dbReference type="AlphaFoldDB" id="A0A1Y2DG68"/>
<keyword evidence="2" id="KW-0472">Membrane</keyword>
<evidence type="ECO:0000313" key="3">
    <source>
        <dbReference type="EMBL" id="ORY58074.1"/>
    </source>
</evidence>